<feature type="region of interest" description="Disordered" evidence="1">
    <location>
        <begin position="554"/>
        <end position="615"/>
    </location>
</feature>
<evidence type="ECO:0000313" key="2">
    <source>
        <dbReference type="EMBL" id="KAL1404884.1"/>
    </source>
</evidence>
<dbReference type="InterPro" id="IPR036047">
    <property type="entry name" value="F-box-like_dom_sf"/>
</dbReference>
<comment type="caution">
    <text evidence="2">The sequence shown here is derived from an EMBL/GenBank/DDBJ whole genome shotgun (WGS) entry which is preliminary data.</text>
</comment>
<dbReference type="GeneID" id="95989538"/>
<dbReference type="EMBL" id="JBBXJM010000007">
    <property type="protein sequence ID" value="KAL1404884.1"/>
    <property type="molecule type" value="Genomic_DNA"/>
</dbReference>
<name>A0ABR3PR49_9TREE</name>
<dbReference type="RefSeq" id="XP_069204828.1">
    <property type="nucleotide sequence ID" value="XM_069356891.1"/>
</dbReference>
<protein>
    <recommendedName>
        <fullName evidence="4">F-box domain-containing protein</fullName>
    </recommendedName>
</protein>
<evidence type="ECO:0008006" key="4">
    <source>
        <dbReference type="Google" id="ProtNLM"/>
    </source>
</evidence>
<sequence length="615" mass="68465">MTRDPVDVFDDFVLHDILSRLTTEDVMSAWNVSSRWRAFLATTDWYTRLAGTIPNLDTGLLHDIESRGPKDRAYNARDICYRAMRAEACWARGVRVRFSPAVFSDPVIPRRDPSLDVIVVLDNDPDEWDLWTMVLFDANLDAPDPHPLPPADDYKTEYVDVLGLVLYQVTELDGRPGYEVRVWVTKRARALFPRADGDGVDHGGDGEGDKPRSSIPHFEYLASFETAEPTVWEEAYSFTVCVDKDAETGVLSLIAVHDTTKGQLRVQHLASSGPEEPLREDQVFDVEHPGSNDTTDYIFRYVYLYSTVVEVYSRRSGKHLLTLPSGMPAAVYRFASVTDLLAHEDEIDDWGDRYHPPRARDPVAFRLSVPDGITSSRCKSPPRPSLTSSLAICGADLIVTFRDDTFLIVKDYAAVLAHAEGLPEAERAQHVARNSILLAQRAPSEAWDPTAAFASAGTRFAVVHTHDTLIFDARDLALPASGETPAPVPVTVIAGPRRSKRHAMITMSDDAIFEIVLLTSGQRPDYTAALANDSRMRPWEPDWSKFNERPPSVVRVYDWNGDPSTNKYNYRSSDSEDSDNSEDDTGSAEDDDDESSDGDGSGNDDDSSDGSRRDV</sequence>
<reference evidence="2 3" key="1">
    <citation type="submission" date="2023-08" db="EMBL/GenBank/DDBJ databases">
        <title>Annotated Genome Sequence of Vanrija albida AlHP1.</title>
        <authorList>
            <person name="Herzog R."/>
        </authorList>
    </citation>
    <scope>NUCLEOTIDE SEQUENCE [LARGE SCALE GENOMIC DNA]</scope>
    <source>
        <strain evidence="2 3">AlHP1</strain>
    </source>
</reference>
<dbReference type="SUPFAM" id="SSF81383">
    <property type="entry name" value="F-box domain"/>
    <property type="match status" value="1"/>
</dbReference>
<feature type="compositionally biased region" description="Polar residues" evidence="1">
    <location>
        <begin position="562"/>
        <end position="571"/>
    </location>
</feature>
<feature type="compositionally biased region" description="Acidic residues" evidence="1">
    <location>
        <begin position="575"/>
        <end position="608"/>
    </location>
</feature>
<proteinExistence type="predicted"/>
<organism evidence="2 3">
    <name type="scientific">Vanrija albida</name>
    <dbReference type="NCBI Taxonomy" id="181172"/>
    <lineage>
        <taxon>Eukaryota</taxon>
        <taxon>Fungi</taxon>
        <taxon>Dikarya</taxon>
        <taxon>Basidiomycota</taxon>
        <taxon>Agaricomycotina</taxon>
        <taxon>Tremellomycetes</taxon>
        <taxon>Trichosporonales</taxon>
        <taxon>Trichosporonaceae</taxon>
        <taxon>Vanrija</taxon>
    </lineage>
</organism>
<evidence type="ECO:0000313" key="3">
    <source>
        <dbReference type="Proteomes" id="UP001565368"/>
    </source>
</evidence>
<gene>
    <name evidence="2" type="ORF">Q8F55_008495</name>
</gene>
<accession>A0ABR3PR49</accession>
<dbReference type="Proteomes" id="UP001565368">
    <property type="component" value="Unassembled WGS sequence"/>
</dbReference>
<evidence type="ECO:0000256" key="1">
    <source>
        <dbReference type="SAM" id="MobiDB-lite"/>
    </source>
</evidence>
<keyword evidence="3" id="KW-1185">Reference proteome</keyword>